<organism evidence="3 4">
    <name type="scientific">Hyaloscypha hepaticicola</name>
    <dbReference type="NCBI Taxonomy" id="2082293"/>
    <lineage>
        <taxon>Eukaryota</taxon>
        <taxon>Fungi</taxon>
        <taxon>Dikarya</taxon>
        <taxon>Ascomycota</taxon>
        <taxon>Pezizomycotina</taxon>
        <taxon>Leotiomycetes</taxon>
        <taxon>Helotiales</taxon>
        <taxon>Hyaloscyphaceae</taxon>
        <taxon>Hyaloscypha</taxon>
    </lineage>
</organism>
<protein>
    <recommendedName>
        <fullName evidence="2">F-box domain-containing protein</fullName>
    </recommendedName>
</protein>
<evidence type="ECO:0000259" key="2">
    <source>
        <dbReference type="PROSITE" id="PS50181"/>
    </source>
</evidence>
<dbReference type="InterPro" id="IPR036047">
    <property type="entry name" value="F-box-like_dom_sf"/>
</dbReference>
<dbReference type="OrthoDB" id="5295250at2759"/>
<accession>A0A2J6PIW2</accession>
<dbReference type="Gene3D" id="1.20.1280.50">
    <property type="match status" value="1"/>
</dbReference>
<dbReference type="SUPFAM" id="SSF81383">
    <property type="entry name" value="F-box domain"/>
    <property type="match status" value="1"/>
</dbReference>
<dbReference type="PROSITE" id="PS50181">
    <property type="entry name" value="FBOX"/>
    <property type="match status" value="1"/>
</dbReference>
<keyword evidence="4" id="KW-1185">Reference proteome</keyword>
<name>A0A2J6PIW2_9HELO</name>
<feature type="domain" description="F-box" evidence="2">
    <location>
        <begin position="152"/>
        <end position="199"/>
    </location>
</feature>
<reference evidence="3 4" key="1">
    <citation type="submission" date="2016-05" db="EMBL/GenBank/DDBJ databases">
        <title>A degradative enzymes factory behind the ericoid mycorrhizal symbiosis.</title>
        <authorList>
            <consortium name="DOE Joint Genome Institute"/>
            <person name="Martino E."/>
            <person name="Morin E."/>
            <person name="Grelet G."/>
            <person name="Kuo A."/>
            <person name="Kohler A."/>
            <person name="Daghino S."/>
            <person name="Barry K."/>
            <person name="Choi C."/>
            <person name="Cichocki N."/>
            <person name="Clum A."/>
            <person name="Copeland A."/>
            <person name="Hainaut M."/>
            <person name="Haridas S."/>
            <person name="Labutti K."/>
            <person name="Lindquist E."/>
            <person name="Lipzen A."/>
            <person name="Khouja H.-R."/>
            <person name="Murat C."/>
            <person name="Ohm R."/>
            <person name="Olson A."/>
            <person name="Spatafora J."/>
            <person name="Veneault-Fourrey C."/>
            <person name="Henrissat B."/>
            <person name="Grigoriev I."/>
            <person name="Martin F."/>
            <person name="Perotto S."/>
        </authorList>
    </citation>
    <scope>NUCLEOTIDE SEQUENCE [LARGE SCALE GENOMIC DNA]</scope>
    <source>
        <strain evidence="3 4">UAMH 7357</strain>
    </source>
</reference>
<evidence type="ECO:0000313" key="4">
    <source>
        <dbReference type="Proteomes" id="UP000235672"/>
    </source>
</evidence>
<dbReference type="EMBL" id="KZ613526">
    <property type="protein sequence ID" value="PMD13950.1"/>
    <property type="molecule type" value="Genomic_DNA"/>
</dbReference>
<evidence type="ECO:0000313" key="3">
    <source>
        <dbReference type="EMBL" id="PMD13950.1"/>
    </source>
</evidence>
<feature type="region of interest" description="Disordered" evidence="1">
    <location>
        <begin position="22"/>
        <end position="45"/>
    </location>
</feature>
<dbReference type="Pfam" id="PF00646">
    <property type="entry name" value="F-box"/>
    <property type="match status" value="1"/>
</dbReference>
<gene>
    <name evidence="3" type="ORF">NA56DRAFT_711588</name>
</gene>
<dbReference type="CDD" id="cd09917">
    <property type="entry name" value="F-box_SF"/>
    <property type="match status" value="1"/>
</dbReference>
<dbReference type="STRING" id="1745343.A0A2J6PIW2"/>
<dbReference type="AlphaFoldDB" id="A0A2J6PIW2"/>
<dbReference type="SMART" id="SM00256">
    <property type="entry name" value="FBOX"/>
    <property type="match status" value="1"/>
</dbReference>
<dbReference type="InterPro" id="IPR001810">
    <property type="entry name" value="F-box_dom"/>
</dbReference>
<proteinExistence type="predicted"/>
<evidence type="ECO:0000256" key="1">
    <source>
        <dbReference type="SAM" id="MobiDB-lite"/>
    </source>
</evidence>
<dbReference type="Proteomes" id="UP000235672">
    <property type="component" value="Unassembled WGS sequence"/>
</dbReference>
<sequence length="663" mass="75435">MGQLAQTLDSLQLQDGRPDLEARRQDQQREIPVQTPHPGDSHNTRYISPYPVIHEGLECGMQHMSLHFEADICVYHSLRWAAADPPAVRGMFHALCIALYFSSISKELFELPSVASPYFNALGNSLLDSLVQNLSAEEIRRLRIQLNAITIPNDISLLPIELLLCIAQHLELLDVITLRSVSRAWNETFSSADFSIRLIKIHFRPVWERRYRVLVTDQQQVEKRALLQWLPGATRNRIRRQHGRYQSMSINRRSYDRVSAWQYKNGRVAFMRGPAAILVEDILTSLGAKYIDENRVDFGEWLLSEDFLLAATNGPISLSAWHLVNFESEKHESIRLPARVSRLSAQKSQVGIFTTTHQVFIWTIGGLLISVNTSAITDHLSDFRLRQALIVFHPLQKDCFFIVHEAWPGHAVVTERRACRIVVQKFNEGKLTMTQCLNLFPSTPESLTIPGLLHDGVIGVFKGYVARPGITADLNAHDLQTRSGSDRAHEPEPNIFTIVMFDIYQMRFFFEEYSLPGPLPEPHLHNKTLEQAFYWRKQVLIPVYEKSCDHVPVRGVTESSLIAINQHTPPTSPLNPYNYEPGGSRIRSKGPESPTDIAFYWRADVASADCEAIDAVNLRMDHISYTDQSVIQADDAFVVFMCCDGWIVWCFEKGVKLRPSDSP</sequence>